<sequence>MVIQYGKSGAEKSVIILAKRAGFSIENLNEIDLLLDETKEQYREGKSITYDQITLEIDDLKRNIDTSEKTLEVQKSQIVEDIESEKEILREEIEDLQVIKFEIRHLLKYIFSTLKLRRSMKRLNHLETEPDIEINKRQKYSLSSLESLKRQLNYLENNTEKEVESRLSNIVMQMNKLEGIANSNEYKGAVGELAVIQNLCELSDDYCLLNDVYIELRDYIKFDGSYLKSAQIDHLVVGPTGLYVIETKNWSGSYTESVFNDGTYTPYDQIKRGNYLVYRYLKNNNLAHSVESIIVVTGSRIPPCDNNRHTKVLSHNYIARYICNRDPILTDAAVNKLANKFRYKV</sequence>
<reference evidence="3 4" key="1">
    <citation type="journal article" date="2017" name="BMC Genomics">
        <title>Genomic analysis of methanogenic archaea reveals a shift towards energy conservation.</title>
        <authorList>
            <person name="Gilmore S.P."/>
            <person name="Henske J.K."/>
            <person name="Sexton J.A."/>
            <person name="Solomon K.V."/>
            <person name="Seppala S."/>
            <person name="Yoo J.I."/>
            <person name="Huyett L.M."/>
            <person name="Pressman A."/>
            <person name="Cogan J.Z."/>
            <person name="Kivenson V."/>
            <person name="Peng X."/>
            <person name="Tan Y."/>
            <person name="Valentine D.L."/>
            <person name="O'Malley M.A."/>
        </authorList>
    </citation>
    <scope>NUCLEOTIDE SEQUENCE [LARGE SCALE GENOMIC DNA]</scope>
    <source>
        <strain evidence="3 4">XII</strain>
    </source>
</reference>
<dbReference type="AlphaFoldDB" id="A0AAX0Q9L4"/>
<comment type="caution">
    <text evidence="3">The sequence shown here is derived from an EMBL/GenBank/DDBJ whole genome shotgun (WGS) entry which is preliminary data.</text>
</comment>
<evidence type="ECO:0000256" key="1">
    <source>
        <dbReference type="SAM" id="Coils"/>
    </source>
</evidence>
<evidence type="ECO:0000259" key="2">
    <source>
        <dbReference type="PROSITE" id="PS50965"/>
    </source>
</evidence>
<keyword evidence="4" id="KW-1185">Reference proteome</keyword>
<feature type="domain" description="NERD" evidence="2">
    <location>
        <begin position="187"/>
        <end position="300"/>
    </location>
</feature>
<dbReference type="Pfam" id="PF08378">
    <property type="entry name" value="NERD"/>
    <property type="match status" value="1"/>
</dbReference>
<evidence type="ECO:0000313" key="4">
    <source>
        <dbReference type="Proteomes" id="UP000243820"/>
    </source>
</evidence>
<feature type="coiled-coil region" evidence="1">
    <location>
        <begin position="50"/>
        <end position="99"/>
    </location>
</feature>
<name>A0AAX0Q9L4_9EURY</name>
<keyword evidence="1" id="KW-0175">Coiled coil</keyword>
<dbReference type="PROSITE" id="PS50965">
    <property type="entry name" value="NERD"/>
    <property type="match status" value="1"/>
</dbReference>
<accession>A0AAX0Q9L4</accession>
<dbReference type="RefSeq" id="WP_143744975.1">
    <property type="nucleotide sequence ID" value="NZ_LMVO01000001.1"/>
</dbReference>
<proteinExistence type="predicted"/>
<dbReference type="InterPro" id="IPR011528">
    <property type="entry name" value="NERD"/>
</dbReference>
<protein>
    <recommendedName>
        <fullName evidence="2">NERD domain-containing protein</fullName>
    </recommendedName>
</protein>
<gene>
    <name evidence="3" type="ORF">ASJ83_06730</name>
</gene>
<dbReference type="Proteomes" id="UP000243820">
    <property type="component" value="Unassembled WGS sequence"/>
</dbReference>
<evidence type="ECO:0000313" key="3">
    <source>
        <dbReference type="EMBL" id="PAV10144.1"/>
    </source>
</evidence>
<dbReference type="EMBL" id="LMVO01000001">
    <property type="protein sequence ID" value="PAV10144.1"/>
    <property type="molecule type" value="Genomic_DNA"/>
</dbReference>
<organism evidence="3 4">
    <name type="scientific">Methanocorpusculum parvum</name>
    <dbReference type="NCBI Taxonomy" id="2193"/>
    <lineage>
        <taxon>Archaea</taxon>
        <taxon>Methanobacteriati</taxon>
        <taxon>Methanobacteriota</taxon>
        <taxon>Stenosarchaea group</taxon>
        <taxon>Methanomicrobia</taxon>
        <taxon>Methanomicrobiales</taxon>
        <taxon>Methanocorpusculaceae</taxon>
        <taxon>Methanocorpusculum</taxon>
    </lineage>
</organism>